<name>A0A431U3H5_9BACT</name>
<dbReference type="RefSeq" id="WP_126693210.1">
    <property type="nucleotide sequence ID" value="NZ_RXOF01000005.1"/>
</dbReference>
<dbReference type="EMBL" id="RXOF01000005">
    <property type="protein sequence ID" value="RTQ50160.1"/>
    <property type="molecule type" value="Genomic_DNA"/>
</dbReference>
<proteinExistence type="predicted"/>
<evidence type="ECO:0000313" key="1">
    <source>
        <dbReference type="EMBL" id="RTQ50160.1"/>
    </source>
</evidence>
<gene>
    <name evidence="1" type="ORF">EJV47_11025</name>
</gene>
<keyword evidence="2" id="KW-1185">Reference proteome</keyword>
<dbReference type="Proteomes" id="UP000282184">
    <property type="component" value="Unassembled WGS sequence"/>
</dbReference>
<comment type="caution">
    <text evidence="1">The sequence shown here is derived from an EMBL/GenBank/DDBJ whole genome shotgun (WGS) entry which is preliminary data.</text>
</comment>
<dbReference type="OrthoDB" id="543560at2"/>
<reference evidence="1 2" key="1">
    <citation type="submission" date="2018-12" db="EMBL/GenBank/DDBJ databases">
        <title>Hymenobacter gummosus sp. nov., isolated from a spring.</title>
        <authorList>
            <person name="Nie L."/>
        </authorList>
    </citation>
    <scope>NUCLEOTIDE SEQUENCE [LARGE SCALE GENOMIC DNA]</scope>
    <source>
        <strain evidence="1 2">KCTC 52166</strain>
    </source>
</reference>
<dbReference type="AlphaFoldDB" id="A0A431U3H5"/>
<organism evidence="1 2">
    <name type="scientific">Hymenobacter gummosus</name>
    <dbReference type="NCBI Taxonomy" id="1776032"/>
    <lineage>
        <taxon>Bacteria</taxon>
        <taxon>Pseudomonadati</taxon>
        <taxon>Bacteroidota</taxon>
        <taxon>Cytophagia</taxon>
        <taxon>Cytophagales</taxon>
        <taxon>Hymenobacteraceae</taxon>
        <taxon>Hymenobacter</taxon>
    </lineage>
</organism>
<protein>
    <submittedName>
        <fullName evidence="1">Uncharacterized protein</fullName>
    </submittedName>
</protein>
<sequence length="135" mass="15376">MNQKYSVAKNLLASAVGLAIMYQLLRTESRKLPYSQYLSGQAYVNLRVRGRIDTIYQYNKGYPVVRIAGQNMQMQLGTTAQKYLAVGDSVVKEPHSLDITTYRTYTNFIEVMRWSSTNPQALIGGFVSRDTLPRR</sequence>
<evidence type="ECO:0000313" key="2">
    <source>
        <dbReference type="Proteomes" id="UP000282184"/>
    </source>
</evidence>
<accession>A0A431U3H5</accession>